<evidence type="ECO:0000256" key="5">
    <source>
        <dbReference type="SAM" id="MobiDB-lite"/>
    </source>
</evidence>
<dbReference type="Proteomes" id="UP000016540">
    <property type="component" value="Unassembled WGS sequence"/>
</dbReference>
<feature type="domain" description="HTH araC/xylS-type" evidence="6">
    <location>
        <begin position="240"/>
        <end position="339"/>
    </location>
</feature>
<dbReference type="PATRIC" id="fig|1318628.3.peg.3388"/>
<accession>R8AWY4</accession>
<dbReference type="PROSITE" id="PS01124">
    <property type="entry name" value="HTH_ARAC_FAMILY_2"/>
    <property type="match status" value="1"/>
</dbReference>
<evidence type="ECO:0000313" key="8">
    <source>
        <dbReference type="Proteomes" id="UP000016540"/>
    </source>
</evidence>
<sequence>MKLGAKSCWQNPGTGSKLERNDSFGVRMDQQQEKEAPKRCTSVADDANEHAGNLTNWHQQYDQVGNGRFHGRIDELHLDGIQLFIEHTSHAVRQQCMVWPESIWFGIPSRNEDVRINGQQAEHTDILCRPGSRHFELVTPDSFDMLSLVVHQRELKQQSESQGIELKVLDTSSYPRLKLPVQTLRNIQYLLRRIVRTESSRLDGQIHHDLLIMAVLELLTVEKPNRTVAPSYAHRKAVVEKIKAYVNTVDDLPVTMAKLCEVGCVSRRTLQYSFESILGISPLQFLRISRLNRVRRMLREEGAQSVSDIAAFNGFYHHSQFSADYKQLFGECPSETLGRCSGEVA</sequence>
<dbReference type="eggNOG" id="COG2207">
    <property type="taxonomic scope" value="Bacteria"/>
</dbReference>
<keyword evidence="2" id="KW-0238">DNA-binding</keyword>
<gene>
    <name evidence="7" type="ORF">MARLIPOL_16954</name>
</gene>
<dbReference type="Gene3D" id="1.10.10.60">
    <property type="entry name" value="Homeodomain-like"/>
    <property type="match status" value="1"/>
</dbReference>
<evidence type="ECO:0000256" key="2">
    <source>
        <dbReference type="ARBA" id="ARBA00023125"/>
    </source>
</evidence>
<organism evidence="7 8">
    <name type="scientific">Marinobacter lipolyticus SM19</name>
    <dbReference type="NCBI Taxonomy" id="1318628"/>
    <lineage>
        <taxon>Bacteria</taxon>
        <taxon>Pseudomonadati</taxon>
        <taxon>Pseudomonadota</taxon>
        <taxon>Gammaproteobacteria</taxon>
        <taxon>Pseudomonadales</taxon>
        <taxon>Marinobacteraceae</taxon>
        <taxon>Marinobacter</taxon>
    </lineage>
</organism>
<dbReference type="InterPro" id="IPR009057">
    <property type="entry name" value="Homeodomain-like_sf"/>
</dbReference>
<dbReference type="SUPFAM" id="SSF46689">
    <property type="entry name" value="Homeodomain-like"/>
    <property type="match status" value="1"/>
</dbReference>
<feature type="region of interest" description="Disordered" evidence="5">
    <location>
        <begin position="1"/>
        <end position="36"/>
    </location>
</feature>
<evidence type="ECO:0000256" key="4">
    <source>
        <dbReference type="ARBA" id="ARBA00037345"/>
    </source>
</evidence>
<evidence type="ECO:0000256" key="3">
    <source>
        <dbReference type="ARBA" id="ARBA00023163"/>
    </source>
</evidence>
<dbReference type="InterPro" id="IPR018060">
    <property type="entry name" value="HTH_AraC"/>
</dbReference>
<comment type="function">
    <text evidence="4">Regulatory protein of the TOL plasmid xyl operons. XylS activates the xylXYZLTEGFJQKIH operon required for the degradation of toluene, m-xylene and p-xylene.</text>
</comment>
<keyword evidence="8" id="KW-1185">Reference proteome</keyword>
<comment type="caution">
    <text evidence="7">The sequence shown here is derived from an EMBL/GenBank/DDBJ whole genome shotgun (WGS) entry which is preliminary data.</text>
</comment>
<dbReference type="GO" id="GO:0043565">
    <property type="term" value="F:sequence-specific DNA binding"/>
    <property type="evidence" value="ECO:0007669"/>
    <property type="project" value="InterPro"/>
</dbReference>
<dbReference type="PANTHER" id="PTHR46796">
    <property type="entry name" value="HTH-TYPE TRANSCRIPTIONAL ACTIVATOR RHAS-RELATED"/>
    <property type="match status" value="1"/>
</dbReference>
<reference evidence="7 8" key="1">
    <citation type="journal article" date="2013" name="Genome Announc.">
        <title>Draft Genome Sequence of the Moderately Halophilic Bacterium Marinobacter lipolyticus Strain SM19.</title>
        <authorList>
            <person name="Papke R.T."/>
            <person name="de la Haba R.R."/>
            <person name="Infante-Dominguez C."/>
            <person name="Perez D."/>
            <person name="Sanchez-Porro C."/>
            <person name="Lapierre P."/>
            <person name="Ventosa A."/>
        </authorList>
    </citation>
    <scope>NUCLEOTIDE SEQUENCE [LARGE SCALE GENOMIC DNA]</scope>
    <source>
        <strain evidence="7 8">SM19</strain>
    </source>
</reference>
<dbReference type="PANTHER" id="PTHR46796:SF12">
    <property type="entry name" value="HTH-TYPE DNA-BINDING TRANSCRIPTIONAL ACTIVATOR EUTR"/>
    <property type="match status" value="1"/>
</dbReference>
<dbReference type="AlphaFoldDB" id="R8AWY4"/>
<dbReference type="Pfam" id="PF12833">
    <property type="entry name" value="HTH_18"/>
    <property type="match status" value="1"/>
</dbReference>
<dbReference type="GO" id="GO:0003700">
    <property type="term" value="F:DNA-binding transcription factor activity"/>
    <property type="evidence" value="ECO:0007669"/>
    <property type="project" value="InterPro"/>
</dbReference>
<dbReference type="HOGENOM" id="CLU_047930_2_0_6"/>
<evidence type="ECO:0000256" key="1">
    <source>
        <dbReference type="ARBA" id="ARBA00023015"/>
    </source>
</evidence>
<name>R8AWY4_9GAMM</name>
<keyword evidence="1" id="KW-0805">Transcription regulation</keyword>
<dbReference type="STRING" id="1318628.MARLIPOL_16954"/>
<evidence type="ECO:0000313" key="7">
    <source>
        <dbReference type="EMBL" id="EON90829.1"/>
    </source>
</evidence>
<dbReference type="EMBL" id="ASAD01000022">
    <property type="protein sequence ID" value="EON90829.1"/>
    <property type="molecule type" value="Genomic_DNA"/>
</dbReference>
<evidence type="ECO:0000259" key="6">
    <source>
        <dbReference type="PROSITE" id="PS01124"/>
    </source>
</evidence>
<dbReference type="InterPro" id="IPR050204">
    <property type="entry name" value="AraC_XylS_family_regulators"/>
</dbReference>
<protein>
    <submittedName>
        <fullName evidence="7">Transcriptional regulator, AraC family protein</fullName>
    </submittedName>
</protein>
<dbReference type="SMART" id="SM00342">
    <property type="entry name" value="HTH_ARAC"/>
    <property type="match status" value="1"/>
</dbReference>
<keyword evidence="3" id="KW-0804">Transcription</keyword>
<proteinExistence type="predicted"/>